<dbReference type="AlphaFoldDB" id="A0A2H3D4D5"/>
<gene>
    <name evidence="2" type="ORF">ARMGADRAFT_1032707</name>
</gene>
<feature type="region of interest" description="Disordered" evidence="1">
    <location>
        <begin position="167"/>
        <end position="188"/>
    </location>
</feature>
<evidence type="ECO:0000256" key="1">
    <source>
        <dbReference type="SAM" id="MobiDB-lite"/>
    </source>
</evidence>
<protein>
    <submittedName>
        <fullName evidence="2">Uncharacterized protein</fullName>
    </submittedName>
</protein>
<evidence type="ECO:0000313" key="2">
    <source>
        <dbReference type="EMBL" id="PBK90125.1"/>
    </source>
</evidence>
<dbReference type="InParanoid" id="A0A2H3D4D5"/>
<feature type="compositionally biased region" description="Basic and acidic residues" evidence="1">
    <location>
        <begin position="167"/>
        <end position="180"/>
    </location>
</feature>
<name>A0A2H3D4D5_ARMGA</name>
<proteinExistence type="predicted"/>
<dbReference type="Proteomes" id="UP000217790">
    <property type="component" value="Unassembled WGS sequence"/>
</dbReference>
<accession>A0A2H3D4D5</accession>
<sequence length="188" mass="19895">MLVSSVTCMGVVLPPKEVLPPLPLLNVYSPFIIPPSHPHLPPSLHIPASSSFVQSPALLSPTPLLGAVTLPTSSAAATATVVVLQVIGIIVTDIHLIRSYLQMDPDYQSCTTSMGIDVSGVFVLIIEDGDDVGHCLRGRDEAASCEGLAMAMPTKESVGKEGMMEERYRKDAAQPLDHRAVTQSGGIK</sequence>
<reference evidence="3" key="1">
    <citation type="journal article" date="2017" name="Nat. Ecol. Evol.">
        <title>Genome expansion and lineage-specific genetic innovations in the forest pathogenic fungi Armillaria.</title>
        <authorList>
            <person name="Sipos G."/>
            <person name="Prasanna A.N."/>
            <person name="Walter M.C."/>
            <person name="O'Connor E."/>
            <person name="Balint B."/>
            <person name="Krizsan K."/>
            <person name="Kiss B."/>
            <person name="Hess J."/>
            <person name="Varga T."/>
            <person name="Slot J."/>
            <person name="Riley R."/>
            <person name="Boka B."/>
            <person name="Rigling D."/>
            <person name="Barry K."/>
            <person name="Lee J."/>
            <person name="Mihaltcheva S."/>
            <person name="LaButti K."/>
            <person name="Lipzen A."/>
            <person name="Waldron R."/>
            <person name="Moloney N.M."/>
            <person name="Sperisen C."/>
            <person name="Kredics L."/>
            <person name="Vagvoelgyi C."/>
            <person name="Patrignani A."/>
            <person name="Fitzpatrick D."/>
            <person name="Nagy I."/>
            <person name="Doyle S."/>
            <person name="Anderson J.B."/>
            <person name="Grigoriev I.V."/>
            <person name="Gueldener U."/>
            <person name="Muensterkoetter M."/>
            <person name="Nagy L.G."/>
        </authorList>
    </citation>
    <scope>NUCLEOTIDE SEQUENCE [LARGE SCALE GENOMIC DNA]</scope>
    <source>
        <strain evidence="3">Ar21-2</strain>
    </source>
</reference>
<organism evidence="2 3">
    <name type="scientific">Armillaria gallica</name>
    <name type="common">Bulbous honey fungus</name>
    <name type="synonym">Armillaria bulbosa</name>
    <dbReference type="NCBI Taxonomy" id="47427"/>
    <lineage>
        <taxon>Eukaryota</taxon>
        <taxon>Fungi</taxon>
        <taxon>Dikarya</taxon>
        <taxon>Basidiomycota</taxon>
        <taxon>Agaricomycotina</taxon>
        <taxon>Agaricomycetes</taxon>
        <taxon>Agaricomycetidae</taxon>
        <taxon>Agaricales</taxon>
        <taxon>Marasmiineae</taxon>
        <taxon>Physalacriaceae</taxon>
        <taxon>Armillaria</taxon>
    </lineage>
</organism>
<evidence type="ECO:0000313" key="3">
    <source>
        <dbReference type="Proteomes" id="UP000217790"/>
    </source>
</evidence>
<dbReference type="EMBL" id="KZ293666">
    <property type="protein sequence ID" value="PBK90125.1"/>
    <property type="molecule type" value="Genomic_DNA"/>
</dbReference>
<keyword evidence="3" id="KW-1185">Reference proteome</keyword>